<dbReference type="KEGG" id="cthd:CDO33_08540"/>
<protein>
    <recommendedName>
        <fullName evidence="1">Flagellar hook-length control protein-like C-terminal domain-containing protein</fullName>
    </recommendedName>
</protein>
<dbReference type="InterPro" id="IPR038610">
    <property type="entry name" value="FliK-like_C_sf"/>
</dbReference>
<dbReference type="RefSeq" id="WP_103081176.1">
    <property type="nucleotide sequence ID" value="NZ_CP021850.1"/>
</dbReference>
<reference evidence="2 3" key="1">
    <citation type="submission" date="2017-06" db="EMBL/GenBank/DDBJ databases">
        <title>Investigating the central metabolism of Clostridium thermosuccinogenes.</title>
        <authorList>
            <person name="Koendjbiharie J.G."/>
            <person name="van Kranenburg R."/>
        </authorList>
    </citation>
    <scope>NUCLEOTIDE SEQUENCE [LARGE SCALE GENOMIC DNA]</scope>
    <source>
        <strain evidence="2 3">DSM 5806</strain>
    </source>
</reference>
<dbReference type="InterPro" id="IPR021136">
    <property type="entry name" value="Flagellar_hook_control-like_C"/>
</dbReference>
<dbReference type="Proteomes" id="UP000236151">
    <property type="component" value="Unassembled WGS sequence"/>
</dbReference>
<dbReference type="OrthoDB" id="1737157at2"/>
<evidence type="ECO:0000313" key="2">
    <source>
        <dbReference type="EMBL" id="PNT99744.1"/>
    </source>
</evidence>
<organism evidence="2 3">
    <name type="scientific">Clostridium thermosuccinogenes</name>
    <dbReference type="NCBI Taxonomy" id="84032"/>
    <lineage>
        <taxon>Bacteria</taxon>
        <taxon>Bacillati</taxon>
        <taxon>Bacillota</taxon>
        <taxon>Clostridia</taxon>
        <taxon>Eubacteriales</taxon>
        <taxon>Clostridiaceae</taxon>
        <taxon>Clostridium</taxon>
    </lineage>
</organism>
<name>A0A2K2FLT5_9CLOT</name>
<evidence type="ECO:0000313" key="3">
    <source>
        <dbReference type="Proteomes" id="UP000236151"/>
    </source>
</evidence>
<evidence type="ECO:0000259" key="1">
    <source>
        <dbReference type="Pfam" id="PF02120"/>
    </source>
</evidence>
<proteinExistence type="predicted"/>
<dbReference type="Pfam" id="PF02120">
    <property type="entry name" value="Flg_hook"/>
    <property type="match status" value="1"/>
</dbReference>
<dbReference type="EMBL" id="NIOJ01000016">
    <property type="protein sequence ID" value="PNT99744.1"/>
    <property type="molecule type" value="Genomic_DNA"/>
</dbReference>
<keyword evidence="3" id="KW-1185">Reference proteome</keyword>
<dbReference type="AlphaFoldDB" id="A0A2K2FLT5"/>
<feature type="domain" description="Flagellar hook-length control protein-like C-terminal" evidence="1">
    <location>
        <begin position="448"/>
        <end position="517"/>
    </location>
</feature>
<comment type="caution">
    <text evidence="2">The sequence shown here is derived from an EMBL/GenBank/DDBJ whole genome shotgun (WGS) entry which is preliminary data.</text>
</comment>
<dbReference type="Gene3D" id="3.30.750.140">
    <property type="match status" value="1"/>
</dbReference>
<gene>
    <name evidence="2" type="ORF">CDQ84_07815</name>
</gene>
<accession>A0A2K2FLT5</accession>
<sequence length="549" mass="61637">MKIDTILQMNNISIPVSSDALSSLNIGDVIKAKIVEMSSKELTMKLFDGTVFTAALANAIDAKPGDYLTLLLKARLDSQLIMEPVNSELIKPEEESAPKLLMNFGIKPDQTSLDIIKEMQSSRIPLTKELFLNLLDAVKNIKELTPSKAVFLYSHDADFTKGNADALNQLVEGKFKLGSEMEQISRLLEDIIKQESQTQSTVKNQQPSLPGGLEEAVYSFSEENRNVSTAGNVVNSNTTDIPKNIADILSRLSDGAGDLTILKEEIYKLIENGNLLNVEEDGNPELLSMLNSIKGSNDENSNNIRLLLEKVINAGRENNLKSDETGHQPLKAAEDETGAYKERDMASIKRELDSLFLDISKPDIDKDSVNLRQLYRDMLAKLSELKEAVLSSRLPENPELLNRMDNIENNIRFMNEIYNNSVYIQIPVRLPERNGTAELYILKKGSKRKRIDPENFTMLIALNTNNMGTVETLVSLRGKSINLNIRVENEKVMEFFKENHTELYESLKEKGYRLADIRYCIIDEGINVMNVEKVVKKVTVGNSSIDYKI</sequence>